<keyword evidence="2" id="KW-0285">Flavoprotein</keyword>
<evidence type="ECO:0000256" key="2">
    <source>
        <dbReference type="ARBA" id="ARBA00022630"/>
    </source>
</evidence>
<dbReference type="SUPFAM" id="SSF51971">
    <property type="entry name" value="Nucleotide-binding domain"/>
    <property type="match status" value="1"/>
</dbReference>
<evidence type="ECO:0000259" key="15">
    <source>
        <dbReference type="PROSITE" id="PS51379"/>
    </source>
</evidence>
<keyword evidence="7" id="KW-0411">Iron-sulfur</keyword>
<dbReference type="PANTHER" id="PTHR43073:SF2">
    <property type="entry name" value="DIHYDROPYRIMIDINE DEHYDROGENASE [NADP(+)]"/>
    <property type="match status" value="1"/>
</dbReference>
<evidence type="ECO:0000313" key="17">
    <source>
        <dbReference type="Proteomes" id="UP000739538"/>
    </source>
</evidence>
<reference evidence="16" key="2">
    <citation type="journal article" date="2021" name="Microbiome">
        <title>Successional dynamics and alternative stable states in a saline activated sludge microbial community over 9 years.</title>
        <authorList>
            <person name="Wang Y."/>
            <person name="Ye J."/>
            <person name="Ju F."/>
            <person name="Liu L."/>
            <person name="Boyd J.A."/>
            <person name="Deng Y."/>
            <person name="Parks D.H."/>
            <person name="Jiang X."/>
            <person name="Yin X."/>
            <person name="Woodcroft B.J."/>
            <person name="Tyson G.W."/>
            <person name="Hugenholtz P."/>
            <person name="Polz M.F."/>
            <person name="Zhang T."/>
        </authorList>
    </citation>
    <scope>NUCLEOTIDE SEQUENCE</scope>
    <source>
        <strain evidence="16">HKST-UBA02</strain>
    </source>
</reference>
<comment type="cofactor">
    <cofactor evidence="1">
        <name>FMN</name>
        <dbReference type="ChEBI" id="CHEBI:58210"/>
    </cofactor>
</comment>
<evidence type="ECO:0000256" key="14">
    <source>
        <dbReference type="ARBA" id="ARBA00049728"/>
    </source>
</evidence>
<evidence type="ECO:0000256" key="6">
    <source>
        <dbReference type="ARBA" id="ARBA00023004"/>
    </source>
</evidence>
<keyword evidence="4" id="KW-0479">Metal-binding</keyword>
<dbReference type="PRINTS" id="PR00419">
    <property type="entry name" value="ADXRDTASE"/>
</dbReference>
<dbReference type="Pfam" id="PF14691">
    <property type="entry name" value="Fer4_20"/>
    <property type="match status" value="1"/>
</dbReference>
<dbReference type="InterPro" id="IPR023753">
    <property type="entry name" value="FAD/NAD-binding_dom"/>
</dbReference>
<dbReference type="InterPro" id="IPR028261">
    <property type="entry name" value="DPD_II"/>
</dbReference>
<evidence type="ECO:0000256" key="1">
    <source>
        <dbReference type="ARBA" id="ARBA00001917"/>
    </source>
</evidence>
<evidence type="ECO:0000256" key="4">
    <source>
        <dbReference type="ARBA" id="ARBA00022723"/>
    </source>
</evidence>
<evidence type="ECO:0000313" key="16">
    <source>
        <dbReference type="EMBL" id="MCA9754768.1"/>
    </source>
</evidence>
<dbReference type="Proteomes" id="UP000739538">
    <property type="component" value="Unassembled WGS sequence"/>
</dbReference>
<comment type="catalytic activity">
    <reaction evidence="10">
        <text>5,6-dihydrothymine + NAD(+) = thymine + NADH + H(+)</text>
        <dbReference type="Rhea" id="RHEA:28791"/>
        <dbReference type="ChEBI" id="CHEBI:15378"/>
        <dbReference type="ChEBI" id="CHEBI:17821"/>
        <dbReference type="ChEBI" id="CHEBI:27468"/>
        <dbReference type="ChEBI" id="CHEBI:57540"/>
        <dbReference type="ChEBI" id="CHEBI:57945"/>
        <dbReference type="EC" id="1.3.1.1"/>
    </reaction>
</comment>
<feature type="domain" description="4Fe-4S ferredoxin-type" evidence="15">
    <location>
        <begin position="488"/>
        <end position="517"/>
    </location>
</feature>
<dbReference type="Gene3D" id="1.10.1060.10">
    <property type="entry name" value="Alpha-helical ferredoxin"/>
    <property type="match status" value="1"/>
</dbReference>
<evidence type="ECO:0000256" key="12">
    <source>
        <dbReference type="ARBA" id="ARBA00049578"/>
    </source>
</evidence>
<dbReference type="SUPFAM" id="SSF54862">
    <property type="entry name" value="4Fe-4S ferredoxins"/>
    <property type="match status" value="1"/>
</dbReference>
<comment type="subunit">
    <text evidence="13">Heterotetramer of 2 PreA and 2 PreT subunits.</text>
</comment>
<keyword evidence="3" id="KW-0288">FMN</keyword>
<dbReference type="PROSITE" id="PS00198">
    <property type="entry name" value="4FE4S_FER_1"/>
    <property type="match status" value="1"/>
</dbReference>
<comment type="caution">
    <text evidence="16">The sequence shown here is derived from an EMBL/GenBank/DDBJ whole genome shotgun (WGS) entry which is preliminary data.</text>
</comment>
<dbReference type="GO" id="GO:0004159">
    <property type="term" value="F:dihydropyrimidine dehydrogenase (NAD+) activity"/>
    <property type="evidence" value="ECO:0007669"/>
    <property type="project" value="UniProtKB-EC"/>
</dbReference>
<dbReference type="Gene3D" id="3.50.50.60">
    <property type="entry name" value="FAD/NAD(P)-binding domain"/>
    <property type="match status" value="2"/>
</dbReference>
<keyword evidence="5" id="KW-0560">Oxidoreductase</keyword>
<accession>A0A956N9F1</accession>
<comment type="function">
    <text evidence="12">Involved in pyrimidine base degradation. Catalyzes physiologically the reduction of uracil to 5,6-dihydrouracil (DHU) by using NADH as a specific cosubstrate. It also catalyzes the reverse reaction and the reduction of thymine to 5,6-dihydrothymine (DHT).</text>
</comment>
<comment type="catalytic activity">
    <reaction evidence="11">
        <text>5,6-dihydrouracil + NAD(+) = uracil + NADH + H(+)</text>
        <dbReference type="Rhea" id="RHEA:20189"/>
        <dbReference type="ChEBI" id="CHEBI:15378"/>
        <dbReference type="ChEBI" id="CHEBI:15901"/>
        <dbReference type="ChEBI" id="CHEBI:17568"/>
        <dbReference type="ChEBI" id="CHEBI:57540"/>
        <dbReference type="ChEBI" id="CHEBI:57945"/>
        <dbReference type="EC" id="1.3.1.1"/>
    </reaction>
</comment>
<dbReference type="EMBL" id="JAGQHS010000009">
    <property type="protein sequence ID" value="MCA9754768.1"/>
    <property type="molecule type" value="Genomic_DNA"/>
</dbReference>
<evidence type="ECO:0000256" key="5">
    <source>
        <dbReference type="ARBA" id="ARBA00023002"/>
    </source>
</evidence>
<name>A0A956N9F1_UNCEI</name>
<feature type="domain" description="4Fe-4S ferredoxin-type" evidence="15">
    <location>
        <begin position="453"/>
        <end position="482"/>
    </location>
</feature>
<keyword evidence="6" id="KW-0408">Iron</keyword>
<evidence type="ECO:0000256" key="13">
    <source>
        <dbReference type="ARBA" id="ARBA00049714"/>
    </source>
</evidence>
<dbReference type="Gene3D" id="3.30.70.20">
    <property type="match status" value="1"/>
</dbReference>
<dbReference type="EC" id="1.3.1.1" evidence="14"/>
<gene>
    <name evidence="16" type="ORF">KDA27_03125</name>
</gene>
<dbReference type="GO" id="GO:0051536">
    <property type="term" value="F:iron-sulfur cluster binding"/>
    <property type="evidence" value="ECO:0007669"/>
    <property type="project" value="UniProtKB-KW"/>
</dbReference>
<evidence type="ECO:0000256" key="10">
    <source>
        <dbReference type="ARBA" id="ARBA00047685"/>
    </source>
</evidence>
<dbReference type="Pfam" id="PF12838">
    <property type="entry name" value="Fer4_7"/>
    <property type="match status" value="1"/>
</dbReference>
<sequence>MIPEGGRTRAMGGASVPDLSPPCRTACPLDKDVPGFLRAIASKDTVRAWQIALRDNLFPGVLGWICPRPCESVCRRSQMEGPVAICSLKKWVGSEEGNGKHRPPKFVADGPRVAIIGAGPAGLAAAHDLTVLGADVTLFDEREHAGGLLTSCIPDFRLPRDVAESDVSRILSMGLTFRPGVRFAGLDEARTLLTDGFSAVVLAIGGGSDLEPPFFGWHESPQLLTAIDFLSDPIDPRPLGHTLVIGGGNAALDVARAAKRRGARSVEIVYRRRGADMRALPREIEEAREEGIRFRLSTLVDEVVSEDGLVVGVRVARTDVSETGFLPADTIVSAIGQSSSFGWPAADEASSNRSERIASLRASESVTRLFVCGDFETGPSTVADAIASGRRAAARVSASLEASGVWKSPEQRLTRLLGDPLFDPWTDRALETRAAAGLDTASATASLCLRCDQTLTLYADRCVLCGQCAARCPEDSLRWIQNPRTRGFTLSVDDSTCIRCGECVTACPVGAIHWTRWTSPNRNVIQPEPMLV</sequence>
<organism evidence="16 17">
    <name type="scientific">Eiseniibacteriota bacterium</name>
    <dbReference type="NCBI Taxonomy" id="2212470"/>
    <lineage>
        <taxon>Bacteria</taxon>
        <taxon>Candidatus Eiseniibacteriota</taxon>
    </lineage>
</organism>
<dbReference type="PROSITE" id="PS51379">
    <property type="entry name" value="4FE4S_FER_2"/>
    <property type="match status" value="2"/>
</dbReference>
<reference evidence="16" key="1">
    <citation type="submission" date="2020-04" db="EMBL/GenBank/DDBJ databases">
        <authorList>
            <person name="Zhang T."/>
        </authorList>
    </citation>
    <scope>NUCLEOTIDE SEQUENCE</scope>
    <source>
        <strain evidence="16">HKST-UBA02</strain>
    </source>
</reference>
<dbReference type="InterPro" id="IPR036188">
    <property type="entry name" value="FAD/NAD-bd_sf"/>
</dbReference>
<dbReference type="AlphaFoldDB" id="A0A956N9F1"/>
<dbReference type="InterPro" id="IPR009051">
    <property type="entry name" value="Helical_ferredxn"/>
</dbReference>
<evidence type="ECO:0000256" key="7">
    <source>
        <dbReference type="ARBA" id="ARBA00023014"/>
    </source>
</evidence>
<dbReference type="InterPro" id="IPR017900">
    <property type="entry name" value="4Fe4S_Fe_S_CS"/>
</dbReference>
<dbReference type="PANTHER" id="PTHR43073">
    <property type="entry name" value="DIHYDROPYRIMIDINE DEHYDROGENASE [NADP(+)]"/>
    <property type="match status" value="1"/>
</dbReference>
<evidence type="ECO:0000256" key="11">
    <source>
        <dbReference type="ARBA" id="ARBA00048792"/>
    </source>
</evidence>
<proteinExistence type="predicted"/>
<evidence type="ECO:0000256" key="9">
    <source>
        <dbReference type="ARBA" id="ARBA00032722"/>
    </source>
</evidence>
<evidence type="ECO:0000256" key="8">
    <source>
        <dbReference type="ARBA" id="ARBA00030119"/>
    </source>
</evidence>
<dbReference type="InterPro" id="IPR017896">
    <property type="entry name" value="4Fe4S_Fe-S-bd"/>
</dbReference>
<protein>
    <recommendedName>
        <fullName evidence="14">dihydrouracil dehydrogenase (NAD(+))</fullName>
        <ecNumber evidence="14">1.3.1.1</ecNumber>
    </recommendedName>
    <alternativeName>
        <fullName evidence="9">Dihydrothymine dehydrogenase</fullName>
    </alternativeName>
    <alternativeName>
        <fullName evidence="8">Dihydrouracil dehydrogenase</fullName>
    </alternativeName>
</protein>
<dbReference type="GO" id="GO:0046872">
    <property type="term" value="F:metal ion binding"/>
    <property type="evidence" value="ECO:0007669"/>
    <property type="project" value="UniProtKB-KW"/>
</dbReference>
<dbReference type="Pfam" id="PF07992">
    <property type="entry name" value="Pyr_redox_2"/>
    <property type="match status" value="1"/>
</dbReference>
<evidence type="ECO:0000256" key="3">
    <source>
        <dbReference type="ARBA" id="ARBA00022643"/>
    </source>
</evidence>